<organism evidence="1">
    <name type="scientific">marine sediment metagenome</name>
    <dbReference type="NCBI Taxonomy" id="412755"/>
    <lineage>
        <taxon>unclassified sequences</taxon>
        <taxon>metagenomes</taxon>
        <taxon>ecological metagenomes</taxon>
    </lineage>
</organism>
<accession>A0A0F9Q7T3</accession>
<proteinExistence type="predicted"/>
<dbReference type="AlphaFoldDB" id="A0A0F9Q7T3"/>
<name>A0A0F9Q7T3_9ZZZZ</name>
<gene>
    <name evidence="1" type="ORF">LCGC14_1127870</name>
</gene>
<evidence type="ECO:0000313" key="1">
    <source>
        <dbReference type="EMBL" id="KKN01423.1"/>
    </source>
</evidence>
<dbReference type="EMBL" id="LAZR01005263">
    <property type="protein sequence ID" value="KKN01423.1"/>
    <property type="molecule type" value="Genomic_DNA"/>
</dbReference>
<sequence length="133" mass="15242">MHIKILKLKEYRSRSGALINQHPPLKAPPYNMYDSFQPGAFSRLYHQCEAARMKNSHYWLKTLSEAKNYSKLSVANRIQNKFPAVKNGILNGEIGAHENLIVKCESKIIQKVENGILKVEIGEEDNQEVVYID</sequence>
<comment type="caution">
    <text evidence="1">The sequence shown here is derived from an EMBL/GenBank/DDBJ whole genome shotgun (WGS) entry which is preliminary data.</text>
</comment>
<reference evidence="1" key="1">
    <citation type="journal article" date="2015" name="Nature">
        <title>Complex archaea that bridge the gap between prokaryotes and eukaryotes.</title>
        <authorList>
            <person name="Spang A."/>
            <person name="Saw J.H."/>
            <person name="Jorgensen S.L."/>
            <person name="Zaremba-Niedzwiedzka K."/>
            <person name="Martijn J."/>
            <person name="Lind A.E."/>
            <person name="van Eijk R."/>
            <person name="Schleper C."/>
            <person name="Guy L."/>
            <person name="Ettema T.J."/>
        </authorList>
    </citation>
    <scope>NUCLEOTIDE SEQUENCE</scope>
</reference>
<protein>
    <submittedName>
        <fullName evidence="1">Uncharacterized protein</fullName>
    </submittedName>
</protein>